<protein>
    <submittedName>
        <fullName evidence="2">Uncharacterized protein</fullName>
    </submittedName>
</protein>
<comment type="caution">
    <text evidence="2">The sequence shown here is derived from an EMBL/GenBank/DDBJ whole genome shotgun (WGS) entry which is preliminary data.</text>
</comment>
<organism evidence="2 3">
    <name type="scientific">Thermopolyspora flexuosa</name>
    <dbReference type="NCBI Taxonomy" id="103836"/>
    <lineage>
        <taxon>Bacteria</taxon>
        <taxon>Bacillati</taxon>
        <taxon>Actinomycetota</taxon>
        <taxon>Actinomycetes</taxon>
        <taxon>Streptosporangiales</taxon>
        <taxon>Streptosporangiaceae</taxon>
        <taxon>Thermopolyspora</taxon>
    </lineage>
</organism>
<feature type="region of interest" description="Disordered" evidence="1">
    <location>
        <begin position="104"/>
        <end position="124"/>
    </location>
</feature>
<evidence type="ECO:0000313" key="3">
    <source>
        <dbReference type="Proteomes" id="UP000319213"/>
    </source>
</evidence>
<dbReference type="Proteomes" id="UP000319213">
    <property type="component" value="Unassembled WGS sequence"/>
</dbReference>
<dbReference type="EMBL" id="VFPQ01000001">
    <property type="protein sequence ID" value="TQM74987.1"/>
    <property type="molecule type" value="Genomic_DNA"/>
</dbReference>
<proteinExistence type="predicted"/>
<evidence type="ECO:0000256" key="1">
    <source>
        <dbReference type="SAM" id="MobiDB-lite"/>
    </source>
</evidence>
<evidence type="ECO:0000313" key="2">
    <source>
        <dbReference type="EMBL" id="TQM74987.1"/>
    </source>
</evidence>
<keyword evidence="3" id="KW-1185">Reference proteome</keyword>
<sequence length="124" mass="13202">MGPGFLGKRRRDRETEADTEVNLVTGSPPADMSTGPEHPLEKEVRLLRARLDRVERQIQALADANATLARGVQGDPLEPPGVDRAVQAARLARELLLAAGLVGRAARPEDERPGPRVPGDGGTG</sequence>
<reference evidence="2 3" key="1">
    <citation type="submission" date="2019-06" db="EMBL/GenBank/DDBJ databases">
        <title>Sequencing the genomes of 1000 actinobacteria strains.</title>
        <authorList>
            <person name="Klenk H.-P."/>
        </authorList>
    </citation>
    <scope>NUCLEOTIDE SEQUENCE [LARGE SCALE GENOMIC DNA]</scope>
    <source>
        <strain evidence="2 3">DSM 43186</strain>
    </source>
</reference>
<feature type="region of interest" description="Disordered" evidence="1">
    <location>
        <begin position="1"/>
        <end position="39"/>
    </location>
</feature>
<dbReference type="AlphaFoldDB" id="A0A543IWR0"/>
<accession>A0A543IWR0</accession>
<gene>
    <name evidence="2" type="ORF">FHX40_1676</name>
</gene>
<name>A0A543IWR0_9ACTN</name>